<dbReference type="STRING" id="380248.SAMN05216251_12938"/>
<dbReference type="GO" id="GO:0043856">
    <property type="term" value="F:anti-sigma factor antagonist activity"/>
    <property type="evidence" value="ECO:0007669"/>
    <property type="project" value="TreeGrafter"/>
</dbReference>
<sequence length="125" mass="13387">MLEADADGEQVRLEPQSDSRAVVVLASGDLDYETASVLDAALARAAEVADAVVVDLSAVDFADSTILHILTRARTRAETGSRALFLAGPLNDTLERLFEVTGLGDAFRFSPDRESALAAVPRKWQ</sequence>
<protein>
    <submittedName>
        <fullName evidence="2">Anti-sigma B factor antagonist</fullName>
    </submittedName>
</protein>
<proteinExistence type="predicted"/>
<evidence type="ECO:0000313" key="2">
    <source>
        <dbReference type="EMBL" id="SFF79385.1"/>
    </source>
</evidence>
<accession>A0A1I2LJD7</accession>
<dbReference type="Gene3D" id="3.30.750.24">
    <property type="entry name" value="STAS domain"/>
    <property type="match status" value="1"/>
</dbReference>
<name>A0A1I2LJD7_9ACTN</name>
<dbReference type="InterPro" id="IPR002645">
    <property type="entry name" value="STAS_dom"/>
</dbReference>
<gene>
    <name evidence="2" type="ORF">SAMN05216251_12938</name>
</gene>
<dbReference type="PANTHER" id="PTHR33495:SF2">
    <property type="entry name" value="ANTI-SIGMA FACTOR ANTAGONIST TM_1081-RELATED"/>
    <property type="match status" value="1"/>
</dbReference>
<dbReference type="Proteomes" id="UP000199323">
    <property type="component" value="Unassembled WGS sequence"/>
</dbReference>
<keyword evidence="3" id="KW-1185">Reference proteome</keyword>
<evidence type="ECO:0000313" key="3">
    <source>
        <dbReference type="Proteomes" id="UP000199323"/>
    </source>
</evidence>
<reference evidence="2 3" key="1">
    <citation type="submission" date="2016-10" db="EMBL/GenBank/DDBJ databases">
        <authorList>
            <person name="de Groot N.N."/>
        </authorList>
    </citation>
    <scope>NUCLEOTIDE SEQUENCE [LARGE SCALE GENOMIC DNA]</scope>
    <source>
        <strain evidence="2 3">CGMCC 4.3510</strain>
    </source>
</reference>
<dbReference type="PROSITE" id="PS50801">
    <property type="entry name" value="STAS"/>
    <property type="match status" value="1"/>
</dbReference>
<dbReference type="CDD" id="cd07043">
    <property type="entry name" value="STAS_anti-anti-sigma_factors"/>
    <property type="match status" value="1"/>
</dbReference>
<feature type="domain" description="STAS" evidence="1">
    <location>
        <begin position="11"/>
        <end position="120"/>
    </location>
</feature>
<dbReference type="Pfam" id="PF01740">
    <property type="entry name" value="STAS"/>
    <property type="match status" value="1"/>
</dbReference>
<dbReference type="PANTHER" id="PTHR33495">
    <property type="entry name" value="ANTI-SIGMA FACTOR ANTAGONIST TM_1081-RELATED-RELATED"/>
    <property type="match status" value="1"/>
</dbReference>
<evidence type="ECO:0000259" key="1">
    <source>
        <dbReference type="PROSITE" id="PS50801"/>
    </source>
</evidence>
<dbReference type="EMBL" id="FONG01000029">
    <property type="protein sequence ID" value="SFF79385.1"/>
    <property type="molecule type" value="Genomic_DNA"/>
</dbReference>
<dbReference type="InterPro" id="IPR036513">
    <property type="entry name" value="STAS_dom_sf"/>
</dbReference>
<dbReference type="AlphaFoldDB" id="A0A1I2LJD7"/>
<dbReference type="RefSeq" id="WP_245796603.1">
    <property type="nucleotide sequence ID" value="NZ_FONG01000029.1"/>
</dbReference>
<dbReference type="SUPFAM" id="SSF52091">
    <property type="entry name" value="SpoIIaa-like"/>
    <property type="match status" value="1"/>
</dbReference>
<organism evidence="2 3">
    <name type="scientific">Actinacidiphila alni</name>
    <dbReference type="NCBI Taxonomy" id="380248"/>
    <lineage>
        <taxon>Bacteria</taxon>
        <taxon>Bacillati</taxon>
        <taxon>Actinomycetota</taxon>
        <taxon>Actinomycetes</taxon>
        <taxon>Kitasatosporales</taxon>
        <taxon>Streptomycetaceae</taxon>
        <taxon>Actinacidiphila</taxon>
    </lineage>
</organism>